<dbReference type="EMBL" id="KB203274">
    <property type="protein sequence ID" value="ESO85678.1"/>
    <property type="molecule type" value="Genomic_DNA"/>
</dbReference>
<dbReference type="GeneID" id="20236618"/>
<feature type="domain" description="ZMYM2-like/QRICH1 C-terminal" evidence="4">
    <location>
        <begin position="199"/>
        <end position="240"/>
    </location>
</feature>
<dbReference type="CTD" id="20236618"/>
<dbReference type="Pfam" id="PF12012">
    <property type="entry name" value="DUF3504"/>
    <property type="match status" value="1"/>
</dbReference>
<keyword evidence="3" id="KW-0832">Ubl conjugation</keyword>
<feature type="domain" description="QRICH1-like" evidence="5">
    <location>
        <begin position="107"/>
        <end position="181"/>
    </location>
</feature>
<keyword evidence="2" id="KW-0597">Phosphoprotein</keyword>
<evidence type="ECO:0000313" key="6">
    <source>
        <dbReference type="EMBL" id="ESO85678.1"/>
    </source>
</evidence>
<evidence type="ECO:0000256" key="2">
    <source>
        <dbReference type="ARBA" id="ARBA00022553"/>
    </source>
</evidence>
<dbReference type="OMA" id="DTIFITQ"/>
<dbReference type="InterPro" id="IPR021893">
    <property type="entry name" value="ZMYM2-like_C"/>
</dbReference>
<evidence type="ECO:0000259" key="4">
    <source>
        <dbReference type="Pfam" id="PF12012"/>
    </source>
</evidence>
<evidence type="ECO:0000259" key="5">
    <source>
        <dbReference type="Pfam" id="PF25561"/>
    </source>
</evidence>
<proteinExistence type="predicted"/>
<dbReference type="KEGG" id="lgi:LOTGIDRAFT_155169"/>
<dbReference type="InterPro" id="IPR057926">
    <property type="entry name" value="QRICH1_dom"/>
</dbReference>
<evidence type="ECO:0000313" key="7">
    <source>
        <dbReference type="Proteomes" id="UP000030746"/>
    </source>
</evidence>
<dbReference type="RefSeq" id="XP_009063914.1">
    <property type="nucleotide sequence ID" value="XM_009065666.1"/>
</dbReference>
<keyword evidence="1" id="KW-1017">Isopeptide bond</keyword>
<organism evidence="6 7">
    <name type="scientific">Lottia gigantea</name>
    <name type="common">Giant owl limpet</name>
    <dbReference type="NCBI Taxonomy" id="225164"/>
    <lineage>
        <taxon>Eukaryota</taxon>
        <taxon>Metazoa</taxon>
        <taxon>Spiralia</taxon>
        <taxon>Lophotrochozoa</taxon>
        <taxon>Mollusca</taxon>
        <taxon>Gastropoda</taxon>
        <taxon>Patellogastropoda</taxon>
        <taxon>Lottioidea</taxon>
        <taxon>Lottiidae</taxon>
        <taxon>Lottia</taxon>
    </lineage>
</organism>
<dbReference type="AlphaFoldDB" id="V3Z4Q8"/>
<accession>V3Z4Q8</accession>
<protein>
    <submittedName>
        <fullName evidence="6">Uncharacterized protein</fullName>
    </submittedName>
</protein>
<dbReference type="InterPro" id="IPR042838">
    <property type="entry name" value="KIAA1958"/>
</dbReference>
<sequence length="246" mass="28427">MAELSLGQVFLMLDINKAEKTLKIRVNLSAQPNFQLKSDLFSDITSEDELPVQDNKADMRFGTPLNQNDLNNLVKDGLSKKTESKSKWAVNLFQKWRAHRDGLNVEHRDILHLSNEHLNMLFGYFIAEIKNEKGDDYKPNTLLEIIISIQYYMRQNGRFLSMMDDGDFRGMKAVLDSKMKDLNRQGKGVQRRQADIINEKHENMMWNNGILGTSSPQQLLDTLVFQLSLHFALRAGQEHCLNWQSN</sequence>
<reference evidence="6 7" key="1">
    <citation type="journal article" date="2013" name="Nature">
        <title>Insights into bilaterian evolution from three spiralian genomes.</title>
        <authorList>
            <person name="Simakov O."/>
            <person name="Marletaz F."/>
            <person name="Cho S.J."/>
            <person name="Edsinger-Gonzales E."/>
            <person name="Havlak P."/>
            <person name="Hellsten U."/>
            <person name="Kuo D.H."/>
            <person name="Larsson T."/>
            <person name="Lv J."/>
            <person name="Arendt D."/>
            <person name="Savage R."/>
            <person name="Osoegawa K."/>
            <person name="de Jong P."/>
            <person name="Grimwood J."/>
            <person name="Chapman J.A."/>
            <person name="Shapiro H."/>
            <person name="Aerts A."/>
            <person name="Otillar R.P."/>
            <person name="Terry A.Y."/>
            <person name="Boore J.L."/>
            <person name="Grigoriev I.V."/>
            <person name="Lindberg D.R."/>
            <person name="Seaver E.C."/>
            <person name="Weisblat D.A."/>
            <person name="Putnam N.H."/>
            <person name="Rokhsar D.S."/>
        </authorList>
    </citation>
    <scope>NUCLEOTIDE SEQUENCE [LARGE SCALE GENOMIC DNA]</scope>
</reference>
<dbReference type="PANTHER" id="PTHR46963:SF4">
    <property type="entry name" value="HYPOTHETICAL PROTEIN MGC115716"/>
    <property type="match status" value="1"/>
</dbReference>
<gene>
    <name evidence="6" type="ORF">LOTGIDRAFT_155169</name>
</gene>
<dbReference type="OrthoDB" id="6146869at2759"/>
<evidence type="ECO:0000256" key="3">
    <source>
        <dbReference type="ARBA" id="ARBA00022843"/>
    </source>
</evidence>
<name>V3Z4Q8_LOTGI</name>
<keyword evidence="7" id="KW-1185">Reference proteome</keyword>
<dbReference type="PANTHER" id="PTHR46963">
    <property type="entry name" value="SIMILAR TO RIKEN CDNA E130308A19"/>
    <property type="match status" value="1"/>
</dbReference>
<dbReference type="Pfam" id="PF25561">
    <property type="entry name" value="QRICH1"/>
    <property type="match status" value="1"/>
</dbReference>
<evidence type="ECO:0000256" key="1">
    <source>
        <dbReference type="ARBA" id="ARBA00022499"/>
    </source>
</evidence>
<dbReference type="HOGENOM" id="CLU_1130183_0_0_1"/>
<dbReference type="Proteomes" id="UP000030746">
    <property type="component" value="Unassembled WGS sequence"/>
</dbReference>